<sequence>MTTILAPAVRGFDPLGVSGRSLPVQAALLLFGTGVLALASQISVPMVPVPITMQTFAITMIGVLYGWRLGALTVLAWLGEAMMGLPVLAGGSGGLAPFVGPTAGYLVSFPIIAALAGYLAEKGWTGERVVKSFLAHLSANILCLAIGGAWLGTLIGAEKGLALGVTPFILGAVLKSALAAALLLALARRQTSKLDL</sequence>
<dbReference type="Proteomes" id="UP000307378">
    <property type="component" value="Unassembled WGS sequence"/>
</dbReference>
<dbReference type="PANTHER" id="PTHR34295:SF1">
    <property type="entry name" value="BIOTIN TRANSPORTER BIOY"/>
    <property type="match status" value="1"/>
</dbReference>
<evidence type="ECO:0000256" key="2">
    <source>
        <dbReference type="PIRNR" id="PIRNR016661"/>
    </source>
</evidence>
<comment type="caution">
    <text evidence="4">The sequence shown here is derived from an EMBL/GenBank/DDBJ whole genome shotgun (WGS) entry which is preliminary data.</text>
</comment>
<keyword evidence="2" id="KW-0813">Transport</keyword>
<comment type="similarity">
    <text evidence="1 2">Belongs to the BioY family.</text>
</comment>
<proteinExistence type="inferred from homology"/>
<dbReference type="Pfam" id="PF02632">
    <property type="entry name" value="BioY"/>
    <property type="match status" value="1"/>
</dbReference>
<evidence type="ECO:0000256" key="1">
    <source>
        <dbReference type="ARBA" id="ARBA00010692"/>
    </source>
</evidence>
<feature type="transmembrane region" description="Helical" evidence="3">
    <location>
        <begin position="22"/>
        <end position="44"/>
    </location>
</feature>
<keyword evidence="3" id="KW-1133">Transmembrane helix</keyword>
<evidence type="ECO:0000313" key="5">
    <source>
        <dbReference type="Proteomes" id="UP000307378"/>
    </source>
</evidence>
<dbReference type="InterPro" id="IPR003784">
    <property type="entry name" value="BioY"/>
</dbReference>
<dbReference type="EMBL" id="STGU01000002">
    <property type="protein sequence ID" value="THV37896.1"/>
    <property type="molecule type" value="Genomic_DNA"/>
</dbReference>
<reference evidence="4 5" key="1">
    <citation type="submission" date="2019-04" db="EMBL/GenBank/DDBJ databases">
        <title>genome sequence of strain W3.</title>
        <authorList>
            <person name="Gao J."/>
            <person name="Sun J."/>
        </authorList>
    </citation>
    <scope>NUCLEOTIDE SEQUENCE [LARGE SCALE GENOMIC DNA]</scope>
    <source>
        <strain evidence="4 5">W3</strain>
    </source>
</reference>
<keyword evidence="2 3" id="KW-0472">Membrane</keyword>
<gene>
    <name evidence="4" type="ORF">FAA86_03540</name>
</gene>
<feature type="transmembrane region" description="Helical" evidence="3">
    <location>
        <begin position="56"/>
        <end position="78"/>
    </location>
</feature>
<evidence type="ECO:0000313" key="4">
    <source>
        <dbReference type="EMBL" id="THV37896.1"/>
    </source>
</evidence>
<keyword evidence="3" id="KW-0812">Transmembrane</keyword>
<organism evidence="4 5">
    <name type="scientific">Rhizobium rosettiformans W3</name>
    <dbReference type="NCBI Taxonomy" id="538378"/>
    <lineage>
        <taxon>Bacteria</taxon>
        <taxon>Pseudomonadati</taxon>
        <taxon>Pseudomonadota</taxon>
        <taxon>Alphaproteobacteria</taxon>
        <taxon>Hyphomicrobiales</taxon>
        <taxon>Rhizobiaceae</taxon>
        <taxon>Rhizobium/Agrobacterium group</taxon>
        <taxon>Rhizobium</taxon>
    </lineage>
</organism>
<name>A0A4V4HRI1_9HYPH</name>
<feature type="transmembrane region" description="Helical" evidence="3">
    <location>
        <begin position="98"/>
        <end position="120"/>
    </location>
</feature>
<accession>A0A4V4HRI1</accession>
<dbReference type="Gene3D" id="1.10.1760.20">
    <property type="match status" value="1"/>
</dbReference>
<feature type="transmembrane region" description="Helical" evidence="3">
    <location>
        <begin position="161"/>
        <end position="187"/>
    </location>
</feature>
<dbReference type="PIRSF" id="PIRSF016661">
    <property type="entry name" value="BioY"/>
    <property type="match status" value="1"/>
</dbReference>
<keyword evidence="2" id="KW-1003">Cell membrane</keyword>
<dbReference type="AlphaFoldDB" id="A0A4V4HRI1"/>
<comment type="subcellular location">
    <subcellularLocation>
        <location evidence="2">Cell membrane</location>
        <topology evidence="2">Multi-pass membrane protein</topology>
    </subcellularLocation>
</comment>
<protein>
    <recommendedName>
        <fullName evidence="2">Biotin transporter</fullName>
    </recommendedName>
</protein>
<dbReference type="PANTHER" id="PTHR34295">
    <property type="entry name" value="BIOTIN TRANSPORTER BIOY"/>
    <property type="match status" value="1"/>
</dbReference>
<evidence type="ECO:0000256" key="3">
    <source>
        <dbReference type="SAM" id="Phobius"/>
    </source>
</evidence>
<feature type="transmembrane region" description="Helical" evidence="3">
    <location>
        <begin position="132"/>
        <end position="155"/>
    </location>
</feature>
<dbReference type="GO" id="GO:0005886">
    <property type="term" value="C:plasma membrane"/>
    <property type="evidence" value="ECO:0007669"/>
    <property type="project" value="UniProtKB-SubCell"/>
</dbReference>
<dbReference type="GO" id="GO:0015225">
    <property type="term" value="F:biotin transmembrane transporter activity"/>
    <property type="evidence" value="ECO:0007669"/>
    <property type="project" value="UniProtKB-UniRule"/>
</dbReference>
<dbReference type="RefSeq" id="WP_136538404.1">
    <property type="nucleotide sequence ID" value="NZ_STGU01000002.1"/>
</dbReference>